<evidence type="ECO:0008006" key="4">
    <source>
        <dbReference type="Google" id="ProtNLM"/>
    </source>
</evidence>
<dbReference type="RefSeq" id="WP_379143282.1">
    <property type="nucleotide sequence ID" value="NZ_JBHUEN010000043.1"/>
</dbReference>
<accession>A0ABW4R9H4</accession>
<dbReference type="Proteomes" id="UP001597213">
    <property type="component" value="Unassembled WGS sequence"/>
</dbReference>
<evidence type="ECO:0000313" key="3">
    <source>
        <dbReference type="Proteomes" id="UP001597213"/>
    </source>
</evidence>
<feature type="region of interest" description="Disordered" evidence="1">
    <location>
        <begin position="38"/>
        <end position="79"/>
    </location>
</feature>
<sequence length="198" mass="21005">MLKKLLIVLIPLVGLLGGAAIGMVLRPVPDPALIGAEGAAQTEHAETGTMAPPRDGAEKSGAEGAPPAPDVAAGAGGEADVKAEKPANYDDLAWFRFPTQFFVPVVRDGTLGFVMVMTLTLEIPKTAQERVNAQEFRLRDALLRSLLIEANTGAFEGNFTTDAQMNRLRGNLLKSARKTAGDDIRNILIEDIARQSGS</sequence>
<reference evidence="3" key="1">
    <citation type="journal article" date="2019" name="Int. J. Syst. Evol. Microbiol.">
        <title>The Global Catalogue of Microorganisms (GCM) 10K type strain sequencing project: providing services to taxonomists for standard genome sequencing and annotation.</title>
        <authorList>
            <consortium name="The Broad Institute Genomics Platform"/>
            <consortium name="The Broad Institute Genome Sequencing Center for Infectious Disease"/>
            <person name="Wu L."/>
            <person name="Ma J."/>
        </authorList>
    </citation>
    <scope>NUCLEOTIDE SEQUENCE [LARGE SCALE GENOMIC DNA]</scope>
    <source>
        <strain evidence="3">CCUG 56029</strain>
    </source>
</reference>
<evidence type="ECO:0000313" key="2">
    <source>
        <dbReference type="EMBL" id="MFD1882569.1"/>
    </source>
</evidence>
<name>A0ABW4R9H4_9RHOB</name>
<feature type="compositionally biased region" description="Low complexity" evidence="1">
    <location>
        <begin position="62"/>
        <end position="73"/>
    </location>
</feature>
<keyword evidence="3" id="KW-1185">Reference proteome</keyword>
<comment type="caution">
    <text evidence="2">The sequence shown here is derived from an EMBL/GenBank/DDBJ whole genome shotgun (WGS) entry which is preliminary data.</text>
</comment>
<gene>
    <name evidence="2" type="ORF">ACFSCT_12675</name>
</gene>
<organism evidence="2 3">
    <name type="scientific">Paracoccus pacificus</name>
    <dbReference type="NCBI Taxonomy" id="1463598"/>
    <lineage>
        <taxon>Bacteria</taxon>
        <taxon>Pseudomonadati</taxon>
        <taxon>Pseudomonadota</taxon>
        <taxon>Alphaproteobacteria</taxon>
        <taxon>Rhodobacterales</taxon>
        <taxon>Paracoccaceae</taxon>
        <taxon>Paracoccus</taxon>
    </lineage>
</organism>
<dbReference type="EMBL" id="JBHUEN010000043">
    <property type="protein sequence ID" value="MFD1882569.1"/>
    <property type="molecule type" value="Genomic_DNA"/>
</dbReference>
<evidence type="ECO:0000256" key="1">
    <source>
        <dbReference type="SAM" id="MobiDB-lite"/>
    </source>
</evidence>
<proteinExistence type="predicted"/>
<protein>
    <recommendedName>
        <fullName evidence="4">Flagellar protein FliL</fullName>
    </recommendedName>
</protein>